<reference evidence="2 3" key="1">
    <citation type="journal article" date="2011" name="Genome Res.">
        <title>Chromosome and gene copy number variation allow major structural change between species and strains of Leishmania.</title>
        <authorList>
            <person name="Rogers M.B."/>
            <person name="Hilley J.D."/>
            <person name="Dickens N.J."/>
            <person name="Wilkes J."/>
            <person name="Bates P.A."/>
            <person name="Depledge D.P."/>
            <person name="Harris D."/>
            <person name="Her Y."/>
            <person name="Herzyk P."/>
            <person name="Imamura H."/>
            <person name="Otto T.D."/>
            <person name="Sanders M."/>
            <person name="Seeger K."/>
            <person name="Dujardin J.C."/>
            <person name="Berriman M."/>
            <person name="Smith D.F."/>
            <person name="Hertz-Fowler C."/>
            <person name="Mottram J.C."/>
        </authorList>
    </citation>
    <scope>NUCLEOTIDE SEQUENCE [LARGE SCALE GENOMIC DNA]</scope>
    <source>
        <strain evidence="2 3">MHOM/GT/2001/U1103</strain>
    </source>
</reference>
<accession>E9AYF5</accession>
<dbReference type="CDD" id="cd12084">
    <property type="entry name" value="DD_RII_PKA-like"/>
    <property type="match status" value="1"/>
</dbReference>
<dbReference type="Proteomes" id="UP000007259">
    <property type="component" value="Chromosome 26"/>
</dbReference>
<protein>
    <submittedName>
        <fullName evidence="2">Uncharacterized protein</fullName>
    </submittedName>
</protein>
<gene>
    <name evidence="2" type="ORF">LMXM_26_1770</name>
</gene>
<dbReference type="VEuPathDB" id="TriTrypDB:LmxM.26.1770"/>
<evidence type="ECO:0000313" key="2">
    <source>
        <dbReference type="EMBL" id="CBZ27997.1"/>
    </source>
</evidence>
<dbReference type="OMA" id="HPAASDH"/>
<dbReference type="RefSeq" id="XP_003876477.1">
    <property type="nucleotide sequence ID" value="XM_003876428.1"/>
</dbReference>
<dbReference type="EMBL" id="FR799579">
    <property type="protein sequence ID" value="CBZ27997.1"/>
    <property type="molecule type" value="Genomic_DNA"/>
</dbReference>
<proteinExistence type="predicted"/>
<organism evidence="2 3">
    <name type="scientific">Leishmania mexicana (strain MHOM/GT/2001/U1103)</name>
    <dbReference type="NCBI Taxonomy" id="929439"/>
    <lineage>
        <taxon>Eukaryota</taxon>
        <taxon>Discoba</taxon>
        <taxon>Euglenozoa</taxon>
        <taxon>Kinetoplastea</taxon>
        <taxon>Metakinetoplastina</taxon>
        <taxon>Trypanosomatida</taxon>
        <taxon>Trypanosomatidae</taxon>
        <taxon>Leishmaniinae</taxon>
        <taxon>Leishmania</taxon>
    </lineage>
</organism>
<name>E9AYF5_LEIMU</name>
<evidence type="ECO:0000313" key="3">
    <source>
        <dbReference type="Proteomes" id="UP000007259"/>
    </source>
</evidence>
<dbReference type="GeneID" id="13449374"/>
<keyword evidence="3" id="KW-1185">Reference proteome</keyword>
<sequence>MNQYQEIIEADKAYLEEVGMRDILQQLVADVMESRPSNVYEYMITWATKIQASSISLLKGVGDSSEEEEDVAAKAHPAASDHWAHDTPLDGNSPSWSH</sequence>
<evidence type="ECO:0000256" key="1">
    <source>
        <dbReference type="SAM" id="MobiDB-lite"/>
    </source>
</evidence>
<dbReference type="AlphaFoldDB" id="E9AYF5"/>
<dbReference type="OrthoDB" id="241817at2759"/>
<feature type="region of interest" description="Disordered" evidence="1">
    <location>
        <begin position="61"/>
        <end position="98"/>
    </location>
</feature>
<dbReference type="SUPFAM" id="SSF47391">
    <property type="entry name" value="Dimerization-anchoring domain of cAMP-dependent PK regulatory subunit"/>
    <property type="match status" value="1"/>
</dbReference>
<dbReference type="KEGG" id="lmi:LMXM_26_1770"/>